<dbReference type="PROSITE" id="PS50086">
    <property type="entry name" value="TBC_RABGAP"/>
    <property type="match status" value="1"/>
</dbReference>
<evidence type="ECO:0000256" key="1">
    <source>
        <dbReference type="SAM" id="SignalP"/>
    </source>
</evidence>
<dbReference type="Pfam" id="PF00566">
    <property type="entry name" value="RabGAP-TBC"/>
    <property type="match status" value="1"/>
</dbReference>
<dbReference type="GO" id="GO:0005773">
    <property type="term" value="C:vacuole"/>
    <property type="evidence" value="ECO:0007669"/>
    <property type="project" value="UniProtKB-ARBA"/>
</dbReference>
<dbReference type="GO" id="GO:0031267">
    <property type="term" value="F:small GTPase binding"/>
    <property type="evidence" value="ECO:0007669"/>
    <property type="project" value="TreeGrafter"/>
</dbReference>
<dbReference type="PANTHER" id="PTHR47219:SF15">
    <property type="entry name" value="TBC1 DOMAIN FAMILY MEMBER 12 ISOFORM X1"/>
    <property type="match status" value="1"/>
</dbReference>
<reference evidence="3" key="1">
    <citation type="journal article" date="2015" name="PLoS Negl. Trop. Dis.">
        <title>Deep Sequencing Analysis of the Ixodes ricinus Haemocytome.</title>
        <authorList>
            <person name="Kotsyfakis M."/>
            <person name="Kopacek P."/>
            <person name="Franta Z."/>
            <person name="Pedra J.H."/>
            <person name="Ribeiro J.M."/>
        </authorList>
    </citation>
    <scope>NUCLEOTIDE SEQUENCE</scope>
</reference>
<proteinExistence type="evidence at transcript level"/>
<evidence type="ECO:0000313" key="3">
    <source>
        <dbReference type="EMBL" id="JAC91970.1"/>
    </source>
</evidence>
<feature type="signal peptide" evidence="1">
    <location>
        <begin position="1"/>
        <end position="17"/>
    </location>
</feature>
<dbReference type="EMBL" id="GBIH01002740">
    <property type="protein sequence ID" value="JAC91970.1"/>
    <property type="molecule type" value="mRNA"/>
</dbReference>
<dbReference type="SUPFAM" id="SSF47923">
    <property type="entry name" value="Ypt/Rab-GAP domain of gyp1p"/>
    <property type="match status" value="1"/>
</dbReference>
<evidence type="ECO:0000259" key="2">
    <source>
        <dbReference type="PROSITE" id="PS50086"/>
    </source>
</evidence>
<dbReference type="GO" id="GO:0016192">
    <property type="term" value="P:vesicle-mediated transport"/>
    <property type="evidence" value="ECO:0007669"/>
    <property type="project" value="UniProtKB-ARBA"/>
</dbReference>
<dbReference type="Gene3D" id="1.10.472.80">
    <property type="entry name" value="Ypt/Rab-GAP domain of gyp1p, domain 3"/>
    <property type="match status" value="1"/>
</dbReference>
<keyword evidence="1" id="KW-0732">Signal</keyword>
<dbReference type="FunFam" id="1.10.472.80:FF:000006">
    <property type="entry name" value="TBC1 domain family member 14"/>
    <property type="match status" value="1"/>
</dbReference>
<protein>
    <recommendedName>
        <fullName evidence="2">Rab-GAP TBC domain-containing protein</fullName>
    </recommendedName>
</protein>
<dbReference type="AlphaFoldDB" id="A0A090XAD5"/>
<dbReference type="SMART" id="SM00164">
    <property type="entry name" value="TBC"/>
    <property type="match status" value="1"/>
</dbReference>
<dbReference type="GO" id="GO:0031410">
    <property type="term" value="C:cytoplasmic vesicle"/>
    <property type="evidence" value="ECO:0007669"/>
    <property type="project" value="UniProtKB-ARBA"/>
</dbReference>
<feature type="chain" id="PRO_5001866665" description="Rab-GAP TBC domain-containing protein" evidence="1">
    <location>
        <begin position="18"/>
        <end position="220"/>
    </location>
</feature>
<accession>A0A090XAD5</accession>
<dbReference type="GO" id="GO:0005096">
    <property type="term" value="F:GTPase activator activity"/>
    <property type="evidence" value="ECO:0007669"/>
    <property type="project" value="TreeGrafter"/>
</dbReference>
<dbReference type="InterPro" id="IPR050302">
    <property type="entry name" value="Rab_GAP_TBC_domain"/>
</dbReference>
<feature type="domain" description="Rab-GAP TBC" evidence="2">
    <location>
        <begin position="1"/>
        <end position="102"/>
    </location>
</feature>
<dbReference type="InterPro" id="IPR035969">
    <property type="entry name" value="Rab-GAP_TBC_sf"/>
</dbReference>
<dbReference type="InterPro" id="IPR000195">
    <property type="entry name" value="Rab-GAP-TBC_dom"/>
</dbReference>
<dbReference type="PANTHER" id="PTHR47219">
    <property type="entry name" value="RAB GTPASE-ACTIVATING PROTEIN 1-LIKE"/>
    <property type="match status" value="1"/>
</dbReference>
<name>A0A090XAD5_IXORI</name>
<sequence length="220" mass="25776">MSFLAAMLLLNLDVADAFICFANLLNRPCQLAFFRVDQPQMNAYYTLYEDFFRENLPKLFAHFQKHSLTSDLYLVDWIYTLYSRSLPLDVASRVWDVFLRDGEEFLFRSALGIMRLYEQVLLQLDFINLAQFLTKLPEDMNSDVLFDSIGAIRMTVNKRNFAQVLAKHRVASQLGTYNVIPPLLAQKWGQTRRTQWTTARRSVLGLPRFRCLYPYPVLPR</sequence>
<organism evidence="3">
    <name type="scientific">Ixodes ricinus</name>
    <name type="common">Common tick</name>
    <name type="synonym">Acarus ricinus</name>
    <dbReference type="NCBI Taxonomy" id="34613"/>
    <lineage>
        <taxon>Eukaryota</taxon>
        <taxon>Metazoa</taxon>
        <taxon>Ecdysozoa</taxon>
        <taxon>Arthropoda</taxon>
        <taxon>Chelicerata</taxon>
        <taxon>Arachnida</taxon>
        <taxon>Acari</taxon>
        <taxon>Parasitiformes</taxon>
        <taxon>Ixodida</taxon>
        <taxon>Ixodoidea</taxon>
        <taxon>Ixodidae</taxon>
        <taxon>Ixodinae</taxon>
        <taxon>Ixodes</taxon>
    </lineage>
</organism>